<dbReference type="Gene3D" id="1.10.10.10">
    <property type="entry name" value="Winged helix-like DNA-binding domain superfamily/Winged helix DNA-binding domain"/>
    <property type="match status" value="1"/>
</dbReference>
<protein>
    <submittedName>
        <fullName evidence="6">LysR family transcriptional regulator</fullName>
    </submittedName>
</protein>
<evidence type="ECO:0000313" key="7">
    <source>
        <dbReference type="Proteomes" id="UP000321085"/>
    </source>
</evidence>
<dbReference type="SUPFAM" id="SSF46785">
    <property type="entry name" value="Winged helix' DNA-binding domain"/>
    <property type="match status" value="1"/>
</dbReference>
<dbReference type="AlphaFoldDB" id="A0A512BYZ7"/>
<dbReference type="InterPro" id="IPR005119">
    <property type="entry name" value="LysR_subst-bd"/>
</dbReference>
<dbReference type="InterPro" id="IPR036390">
    <property type="entry name" value="WH_DNA-bd_sf"/>
</dbReference>
<feature type="domain" description="HTH lysR-type" evidence="5">
    <location>
        <begin position="8"/>
        <end position="65"/>
    </location>
</feature>
<dbReference type="InterPro" id="IPR036388">
    <property type="entry name" value="WH-like_DNA-bd_sf"/>
</dbReference>
<dbReference type="InterPro" id="IPR000847">
    <property type="entry name" value="LysR_HTH_N"/>
</dbReference>
<dbReference type="Proteomes" id="UP000321085">
    <property type="component" value="Unassembled WGS sequence"/>
</dbReference>
<evidence type="ECO:0000313" key="6">
    <source>
        <dbReference type="EMBL" id="GEO17182.1"/>
    </source>
</evidence>
<evidence type="ECO:0000256" key="4">
    <source>
        <dbReference type="ARBA" id="ARBA00023163"/>
    </source>
</evidence>
<dbReference type="EMBL" id="BJYU01000092">
    <property type="protein sequence ID" value="GEO17182.1"/>
    <property type="molecule type" value="Genomic_DNA"/>
</dbReference>
<reference evidence="6 7" key="1">
    <citation type="submission" date="2019-07" db="EMBL/GenBank/DDBJ databases">
        <title>Whole genome shotgun sequence of Microvirga aerophila NBRC 106136.</title>
        <authorList>
            <person name="Hosoyama A."/>
            <person name="Uohara A."/>
            <person name="Ohji S."/>
            <person name="Ichikawa N."/>
        </authorList>
    </citation>
    <scope>NUCLEOTIDE SEQUENCE [LARGE SCALE GENOMIC DNA]</scope>
    <source>
        <strain evidence="6 7">NBRC 106136</strain>
    </source>
</reference>
<dbReference type="Pfam" id="PF03466">
    <property type="entry name" value="LysR_substrate"/>
    <property type="match status" value="1"/>
</dbReference>
<dbReference type="Gene3D" id="3.40.190.290">
    <property type="match status" value="1"/>
</dbReference>
<dbReference type="PROSITE" id="PS50931">
    <property type="entry name" value="HTH_LYSR"/>
    <property type="match status" value="1"/>
</dbReference>
<dbReference type="SUPFAM" id="SSF53850">
    <property type="entry name" value="Periplasmic binding protein-like II"/>
    <property type="match status" value="1"/>
</dbReference>
<keyword evidence="3" id="KW-0238">DNA-binding</keyword>
<dbReference type="OrthoDB" id="9796526at2"/>
<evidence type="ECO:0000256" key="2">
    <source>
        <dbReference type="ARBA" id="ARBA00023015"/>
    </source>
</evidence>
<keyword evidence="4" id="KW-0804">Transcription</keyword>
<dbReference type="Pfam" id="PF00126">
    <property type="entry name" value="HTH_1"/>
    <property type="match status" value="1"/>
</dbReference>
<dbReference type="GO" id="GO:0043565">
    <property type="term" value="F:sequence-specific DNA binding"/>
    <property type="evidence" value="ECO:0007669"/>
    <property type="project" value="TreeGrafter"/>
</dbReference>
<keyword evidence="7" id="KW-1185">Reference proteome</keyword>
<gene>
    <name evidence="6" type="ORF">MAE02_48780</name>
</gene>
<dbReference type="PANTHER" id="PTHR30537">
    <property type="entry name" value="HTH-TYPE TRANSCRIPTIONAL REGULATOR"/>
    <property type="match status" value="1"/>
</dbReference>
<sequence length="323" mass="35488">MVDPYKNLAWDDFRLIKAIADVRSLPAAAALLGINHSTVFRRLAQIEEALGAKLFERHRSGYTLTTVGEEMVALAQRVDDDITAFTRKMAGRELAPAGELRVTTNDSLLIHLLTPLFVKFRKQCHDVRLDVVLANQELNLSKRDADVAIRATDSPPENLVGRRVASIAWALYGRADQVPDPGGVDPESLFERDWVSLGENLATLKAVKFVQEHVPPERIGYRVNTVLGLAEAVEQGLGIGHLPCFIADRRPGLVRLGPPVPEFAADLWLLTHPDLRHSPRVRVFLDFLAAEVAKQRKFIEGVAADPHASTGSVATDVPVDASP</sequence>
<comment type="caution">
    <text evidence="6">The sequence shown here is derived from an EMBL/GenBank/DDBJ whole genome shotgun (WGS) entry which is preliminary data.</text>
</comment>
<dbReference type="InterPro" id="IPR058163">
    <property type="entry name" value="LysR-type_TF_proteobact-type"/>
</dbReference>
<dbReference type="GO" id="GO:0003700">
    <property type="term" value="F:DNA-binding transcription factor activity"/>
    <property type="evidence" value="ECO:0007669"/>
    <property type="project" value="InterPro"/>
</dbReference>
<organism evidence="6 7">
    <name type="scientific">Microvirga aerophila</name>
    <dbReference type="NCBI Taxonomy" id="670291"/>
    <lineage>
        <taxon>Bacteria</taxon>
        <taxon>Pseudomonadati</taxon>
        <taxon>Pseudomonadota</taxon>
        <taxon>Alphaproteobacteria</taxon>
        <taxon>Hyphomicrobiales</taxon>
        <taxon>Methylobacteriaceae</taxon>
        <taxon>Microvirga</taxon>
    </lineage>
</organism>
<evidence type="ECO:0000259" key="5">
    <source>
        <dbReference type="PROSITE" id="PS50931"/>
    </source>
</evidence>
<accession>A0A512BYZ7</accession>
<evidence type="ECO:0000256" key="1">
    <source>
        <dbReference type="ARBA" id="ARBA00009437"/>
    </source>
</evidence>
<comment type="similarity">
    <text evidence="1">Belongs to the LysR transcriptional regulatory family.</text>
</comment>
<proteinExistence type="inferred from homology"/>
<evidence type="ECO:0000256" key="3">
    <source>
        <dbReference type="ARBA" id="ARBA00023125"/>
    </source>
</evidence>
<dbReference type="RefSeq" id="WP_114188544.1">
    <property type="nucleotide sequence ID" value="NZ_BJYU01000092.1"/>
</dbReference>
<keyword evidence="2" id="KW-0805">Transcription regulation</keyword>
<dbReference type="PANTHER" id="PTHR30537:SF3">
    <property type="entry name" value="TRANSCRIPTIONAL REGULATORY PROTEIN"/>
    <property type="match status" value="1"/>
</dbReference>
<name>A0A512BYZ7_9HYPH</name>
<dbReference type="GO" id="GO:0006351">
    <property type="term" value="P:DNA-templated transcription"/>
    <property type="evidence" value="ECO:0007669"/>
    <property type="project" value="TreeGrafter"/>
</dbReference>